<dbReference type="Pfam" id="PF00296">
    <property type="entry name" value="Bac_luciferase"/>
    <property type="match status" value="1"/>
</dbReference>
<reference evidence="3 4" key="1">
    <citation type="submission" date="2016-10" db="EMBL/GenBank/DDBJ databases">
        <authorList>
            <person name="de Groot N.N."/>
        </authorList>
    </citation>
    <scope>NUCLEOTIDE SEQUENCE [LARGE SCALE GENOMIC DNA]</scope>
    <source>
        <strain evidence="3 4">IBRC-M 10780</strain>
    </source>
</reference>
<dbReference type="EMBL" id="FOHE01000009">
    <property type="protein sequence ID" value="SET35653.1"/>
    <property type="molecule type" value="Genomic_DNA"/>
</dbReference>
<dbReference type="NCBIfam" id="TIGR03558">
    <property type="entry name" value="oxido_grp_1"/>
    <property type="match status" value="1"/>
</dbReference>
<accession>A0A1I0DT99</accession>
<dbReference type="STRING" id="930131.SAMN05216389_109147"/>
<dbReference type="PANTHER" id="PTHR30137">
    <property type="entry name" value="LUCIFERASE-LIKE MONOOXYGENASE"/>
    <property type="match status" value="1"/>
</dbReference>
<gene>
    <name evidence="3" type="ORF">SAMN05216389_109147</name>
</gene>
<dbReference type="GO" id="GO:0005829">
    <property type="term" value="C:cytosol"/>
    <property type="evidence" value="ECO:0007669"/>
    <property type="project" value="TreeGrafter"/>
</dbReference>
<sequence length="332" mass="36886">MKLSILDQAPIVPESTASEALQETIRLAQLGDQLGFTRYWIAEHHDLNGLACPAPEVMLGIIGQQTNTIRIGAGAVLLPHYRPYKVAETFHVLASLYPDRIDLGLGRSPGGSAEASMALSGNFLENVRKMPESIEELLHFIHQDFPNENIFSKVKASPIPAVSPVPWLLGTSEKSAELAAEKGLDYAFGHFMSDQNGPAIVQKYRETMNNKLQQPGDVIVAVTVYCAETNEEAEQMAMSSLIASLKREQGDMQAGLATPEEINHFVLSDNEKDRLDKMKQKMVIGTPSEVKEQLLVLEQKYDVDEFMLLTNTFSYEARRNSYQLVANEILHK</sequence>
<dbReference type="InterPro" id="IPR050766">
    <property type="entry name" value="Bact_Lucif_Oxidored"/>
</dbReference>
<feature type="domain" description="Luciferase-like" evidence="2">
    <location>
        <begin position="1"/>
        <end position="299"/>
    </location>
</feature>
<dbReference type="InterPro" id="IPR036661">
    <property type="entry name" value="Luciferase-like_sf"/>
</dbReference>
<dbReference type="GO" id="GO:0016705">
    <property type="term" value="F:oxidoreductase activity, acting on paired donors, with incorporation or reduction of molecular oxygen"/>
    <property type="evidence" value="ECO:0007669"/>
    <property type="project" value="InterPro"/>
</dbReference>
<organism evidence="3 4">
    <name type="scientific">Oceanobacillus limi</name>
    <dbReference type="NCBI Taxonomy" id="930131"/>
    <lineage>
        <taxon>Bacteria</taxon>
        <taxon>Bacillati</taxon>
        <taxon>Bacillota</taxon>
        <taxon>Bacilli</taxon>
        <taxon>Bacillales</taxon>
        <taxon>Bacillaceae</taxon>
        <taxon>Oceanobacillus</taxon>
    </lineage>
</organism>
<comment type="similarity">
    <text evidence="1">To bacterial alkanal monooxygenase alpha and beta chains.</text>
</comment>
<evidence type="ECO:0000313" key="4">
    <source>
        <dbReference type="Proteomes" id="UP000198618"/>
    </source>
</evidence>
<name>A0A1I0DT99_9BACI</name>
<keyword evidence="4" id="KW-1185">Reference proteome</keyword>
<dbReference type="AlphaFoldDB" id="A0A1I0DT99"/>
<dbReference type="RefSeq" id="WP_090869947.1">
    <property type="nucleotide sequence ID" value="NZ_FOHE01000009.1"/>
</dbReference>
<evidence type="ECO:0000313" key="3">
    <source>
        <dbReference type="EMBL" id="SET35653.1"/>
    </source>
</evidence>
<protein>
    <submittedName>
        <fullName evidence="3">Luciferase family oxidoreductase, group 1</fullName>
    </submittedName>
</protein>
<proteinExistence type="predicted"/>
<dbReference type="PANTHER" id="PTHR30137:SF19">
    <property type="entry name" value="LUCIFERASE-LIKE MONOOXYGENASE"/>
    <property type="match status" value="1"/>
</dbReference>
<evidence type="ECO:0000256" key="1">
    <source>
        <dbReference type="ARBA" id="ARBA00007789"/>
    </source>
</evidence>
<evidence type="ECO:0000259" key="2">
    <source>
        <dbReference type="Pfam" id="PF00296"/>
    </source>
</evidence>
<dbReference type="Proteomes" id="UP000198618">
    <property type="component" value="Unassembled WGS sequence"/>
</dbReference>
<dbReference type="InterPro" id="IPR011251">
    <property type="entry name" value="Luciferase-like_dom"/>
</dbReference>
<dbReference type="SUPFAM" id="SSF51679">
    <property type="entry name" value="Bacterial luciferase-like"/>
    <property type="match status" value="1"/>
</dbReference>
<dbReference type="OrthoDB" id="9780518at2"/>
<dbReference type="InterPro" id="IPR019949">
    <property type="entry name" value="CmoO-like"/>
</dbReference>
<dbReference type="Gene3D" id="3.20.20.30">
    <property type="entry name" value="Luciferase-like domain"/>
    <property type="match status" value="1"/>
</dbReference>